<evidence type="ECO:0000259" key="6">
    <source>
        <dbReference type="Pfam" id="PF07980"/>
    </source>
</evidence>
<dbReference type="InterPro" id="IPR012944">
    <property type="entry name" value="SusD_RagB_dom"/>
</dbReference>
<organism evidence="8 9">
    <name type="scientific">Bacteroides finegoldii CL09T03C10</name>
    <dbReference type="NCBI Taxonomy" id="997888"/>
    <lineage>
        <taxon>Bacteria</taxon>
        <taxon>Pseudomonadati</taxon>
        <taxon>Bacteroidota</taxon>
        <taxon>Bacteroidia</taxon>
        <taxon>Bacteroidales</taxon>
        <taxon>Bacteroidaceae</taxon>
        <taxon>Bacteroides</taxon>
    </lineage>
</organism>
<dbReference type="Proteomes" id="UP000007995">
    <property type="component" value="Unassembled WGS sequence"/>
</dbReference>
<evidence type="ECO:0000313" key="8">
    <source>
        <dbReference type="EMBL" id="EKJ89495.1"/>
    </source>
</evidence>
<dbReference type="HOGENOM" id="CLU_015553_0_3_10"/>
<evidence type="ECO:0000256" key="4">
    <source>
        <dbReference type="ARBA" id="ARBA00023136"/>
    </source>
</evidence>
<keyword evidence="4" id="KW-0472">Membrane</keyword>
<name>K5CJL3_9BACE</name>
<dbReference type="Pfam" id="PF14322">
    <property type="entry name" value="SusD-like_3"/>
    <property type="match status" value="1"/>
</dbReference>
<dbReference type="PROSITE" id="PS51257">
    <property type="entry name" value="PROKAR_LIPOPROTEIN"/>
    <property type="match status" value="1"/>
</dbReference>
<keyword evidence="3" id="KW-0732">Signal</keyword>
<gene>
    <name evidence="8" type="ORF">HMPREF1057_03036</name>
</gene>
<dbReference type="SUPFAM" id="SSF48452">
    <property type="entry name" value="TPR-like"/>
    <property type="match status" value="1"/>
</dbReference>
<proteinExistence type="inferred from homology"/>
<dbReference type="Pfam" id="PF07980">
    <property type="entry name" value="SusD_RagB"/>
    <property type="match status" value="1"/>
</dbReference>
<keyword evidence="5" id="KW-0998">Cell outer membrane</keyword>
<feature type="domain" description="SusD-like N-terminal" evidence="7">
    <location>
        <begin position="96"/>
        <end position="225"/>
    </location>
</feature>
<evidence type="ECO:0000256" key="5">
    <source>
        <dbReference type="ARBA" id="ARBA00023237"/>
    </source>
</evidence>
<evidence type="ECO:0008006" key="10">
    <source>
        <dbReference type="Google" id="ProtNLM"/>
    </source>
</evidence>
<dbReference type="Gene3D" id="1.25.40.390">
    <property type="match status" value="1"/>
</dbReference>
<comment type="caution">
    <text evidence="8">The sequence shown here is derived from an EMBL/GenBank/DDBJ whole genome shotgun (WGS) entry which is preliminary data.</text>
</comment>
<evidence type="ECO:0000313" key="9">
    <source>
        <dbReference type="Proteomes" id="UP000007995"/>
    </source>
</evidence>
<dbReference type="InterPro" id="IPR033985">
    <property type="entry name" value="SusD-like_N"/>
</dbReference>
<dbReference type="InterPro" id="IPR011990">
    <property type="entry name" value="TPR-like_helical_dom_sf"/>
</dbReference>
<feature type="domain" description="RagB/SusD" evidence="6">
    <location>
        <begin position="362"/>
        <end position="666"/>
    </location>
</feature>
<protein>
    <recommendedName>
        <fullName evidence="10">RagB/SusD domain-containing protein</fullName>
    </recommendedName>
</protein>
<evidence type="ECO:0000256" key="3">
    <source>
        <dbReference type="ARBA" id="ARBA00022729"/>
    </source>
</evidence>
<evidence type="ECO:0000259" key="7">
    <source>
        <dbReference type="Pfam" id="PF14322"/>
    </source>
</evidence>
<dbReference type="EMBL" id="AGXW01000012">
    <property type="protein sequence ID" value="EKJ89495.1"/>
    <property type="molecule type" value="Genomic_DNA"/>
</dbReference>
<dbReference type="AlphaFoldDB" id="K5CJL3"/>
<evidence type="ECO:0000256" key="1">
    <source>
        <dbReference type="ARBA" id="ARBA00004442"/>
    </source>
</evidence>
<comment type="similarity">
    <text evidence="2">Belongs to the SusD family.</text>
</comment>
<reference evidence="8 9" key="1">
    <citation type="submission" date="2012-02" db="EMBL/GenBank/DDBJ databases">
        <title>The Genome Sequence of Bacteroides finegoldii CL09T03C10.</title>
        <authorList>
            <consortium name="The Broad Institute Genome Sequencing Platform"/>
            <person name="Earl A."/>
            <person name="Ward D."/>
            <person name="Feldgarden M."/>
            <person name="Gevers D."/>
            <person name="Zitomersky N.L."/>
            <person name="Coyne M.J."/>
            <person name="Comstock L.E."/>
            <person name="Young S.K."/>
            <person name="Zeng Q."/>
            <person name="Gargeya S."/>
            <person name="Fitzgerald M."/>
            <person name="Haas B."/>
            <person name="Abouelleil A."/>
            <person name="Alvarado L."/>
            <person name="Arachchi H.M."/>
            <person name="Berlin A."/>
            <person name="Chapman S.B."/>
            <person name="Gearin G."/>
            <person name="Goldberg J."/>
            <person name="Griggs A."/>
            <person name="Gujja S."/>
            <person name="Hansen M."/>
            <person name="Heiman D."/>
            <person name="Howarth C."/>
            <person name="Larimer J."/>
            <person name="Lui A."/>
            <person name="MacDonald P.J.P."/>
            <person name="McCowen C."/>
            <person name="Montmayeur A."/>
            <person name="Murphy C."/>
            <person name="Neiman D."/>
            <person name="Pearson M."/>
            <person name="Priest M."/>
            <person name="Roberts A."/>
            <person name="Saif S."/>
            <person name="Shea T."/>
            <person name="Sisk P."/>
            <person name="Stolte C."/>
            <person name="Sykes S."/>
            <person name="Wortman J."/>
            <person name="Nusbaum C."/>
            <person name="Birren B."/>
        </authorList>
    </citation>
    <scope>NUCLEOTIDE SEQUENCE [LARGE SCALE GENOMIC DNA]</scope>
    <source>
        <strain evidence="8 9">CL09T03C10</strain>
    </source>
</reference>
<accession>K5CJL3</accession>
<comment type="subcellular location">
    <subcellularLocation>
        <location evidence="1">Cell outer membrane</location>
    </subcellularLocation>
</comment>
<evidence type="ECO:0000256" key="2">
    <source>
        <dbReference type="ARBA" id="ARBA00006275"/>
    </source>
</evidence>
<dbReference type="GO" id="GO:0009279">
    <property type="term" value="C:cell outer membrane"/>
    <property type="evidence" value="ECO:0007669"/>
    <property type="project" value="UniProtKB-SubCell"/>
</dbReference>
<sequence length="666" mass="77059">MNMKLNNKWIIGLATGIIISFASTSCVDEIKFGNSFLEKSPGGTVSKDTIFSNAEYTRQFLTSIYGLQYYGIPYGTARASINSPYTGKFDALTDCWQHHWSNCAIYKQYYSGSHTASDPGSDKFSYTGNEVWEAVRAVWMLLENIDNVSELGDDERKQMKAEAYCLLAARYFDMFRHYGGLPLVTSTLSFKESETFELPRATVEETVKFMLRYLQLAIDLNSLPWAFESSSAQNSVGRWTQAGAMALKCKILQFAASPLFNDVQPYYGGSSEAEQKKLVWYGGYKPELWQQCKQACLEFFQAVEKNKYYELYKATQDNPKPEAYRQAYRMGYVLLDSPEVLHSVRVTGGERPGGDGYYYWHQWCDIGRNAYTPTQEYVEMFPWSDGSPFNWEETEAKGKLNEMFLKGSFKGSNLALQDIILTRDPRLYESVRVNGLPKMLSWTSGEMSGAPYELWIGGYDAQNNPRLETGSYATGYDNMKYYLGEEYLRKSTQWVYLRLSDLYLTYAEALLQADDNFTDALYWVNEVRSRVGLGKLEECNPDKNLTSDKQALLNEILRERACELGFEDSRFFDMIRYKLRSRFELPLHGLHIYRLKEDGTVTEEKWYEGDRNKGIKQPTNFRYEKFVLNNRRRIWWDAGFDPKWYLSPFPQTEVNKNYGLVQNPGW</sequence>